<dbReference type="AlphaFoldDB" id="A0AAV5GX42"/>
<dbReference type="GO" id="GO:0005789">
    <property type="term" value="C:endoplasmic reticulum membrane"/>
    <property type="evidence" value="ECO:0007669"/>
    <property type="project" value="TreeGrafter"/>
</dbReference>
<dbReference type="GO" id="GO:0051082">
    <property type="term" value="F:unfolded protein binding"/>
    <property type="evidence" value="ECO:0007669"/>
    <property type="project" value="TreeGrafter"/>
</dbReference>
<proteinExistence type="predicted"/>
<evidence type="ECO:0008006" key="3">
    <source>
        <dbReference type="Google" id="ProtNLM"/>
    </source>
</evidence>
<accession>A0AAV5GX42</accession>
<dbReference type="GO" id="GO:0006458">
    <property type="term" value="P:'de novo' protein folding"/>
    <property type="evidence" value="ECO:0007669"/>
    <property type="project" value="InterPro"/>
</dbReference>
<reference evidence="1 2" key="1">
    <citation type="submission" date="2021-12" db="EMBL/GenBank/DDBJ databases">
        <title>High titer production of polyol ester of fatty acids by Rhodotorula paludigena BS15 towards product separation-free biomass refinery.</title>
        <authorList>
            <person name="Mano J."/>
            <person name="Ono H."/>
            <person name="Tanaka T."/>
            <person name="Naito K."/>
            <person name="Sushida H."/>
            <person name="Ike M."/>
            <person name="Tokuyasu K."/>
            <person name="Kitaoka M."/>
        </authorList>
    </citation>
    <scope>NUCLEOTIDE SEQUENCE [LARGE SCALE GENOMIC DNA]</scope>
    <source>
        <strain evidence="1 2">BS15</strain>
    </source>
</reference>
<dbReference type="Pfam" id="PF10681">
    <property type="entry name" value="Rot1"/>
    <property type="match status" value="1"/>
</dbReference>
<evidence type="ECO:0000313" key="2">
    <source>
        <dbReference type="Proteomes" id="UP001342314"/>
    </source>
</evidence>
<dbReference type="InterPro" id="IPR019623">
    <property type="entry name" value="Rot1"/>
</dbReference>
<comment type="caution">
    <text evidence="1">The sequence shown here is derived from an EMBL/GenBank/DDBJ whole genome shotgun (WGS) entry which is preliminary data.</text>
</comment>
<dbReference type="Proteomes" id="UP001342314">
    <property type="component" value="Unassembled WGS sequence"/>
</dbReference>
<sequence>MKALRTRDEIAVDGAFSSSQGVYGLAQGTTPLTRLLVASTLQGFADPMNNNRPFIYPSNTGIAYSFTDDGYFESAQYRFNSNGDELISMPRREYAQYQLHNNGSLTMTPAPFAEDGRVQTENPCTPQTAILAQFNEFELWNEWSVTIDVNHEAYMLQAVNYNGKLPRCVEL</sequence>
<keyword evidence="2" id="KW-1185">Reference proteome</keyword>
<protein>
    <recommendedName>
        <fullName evidence="3">Protein rot1</fullName>
    </recommendedName>
</protein>
<name>A0AAV5GX42_9BASI</name>
<dbReference type="EMBL" id="BQKY01000017">
    <property type="protein sequence ID" value="GJN94529.1"/>
    <property type="molecule type" value="Genomic_DNA"/>
</dbReference>
<evidence type="ECO:0000313" key="1">
    <source>
        <dbReference type="EMBL" id="GJN94529.1"/>
    </source>
</evidence>
<dbReference type="PANTHER" id="PTHR28090">
    <property type="entry name" value="PROTEIN ROT1"/>
    <property type="match status" value="1"/>
</dbReference>
<dbReference type="PANTHER" id="PTHR28090:SF2">
    <property type="entry name" value="PROTEIN ROT1"/>
    <property type="match status" value="1"/>
</dbReference>
<organism evidence="1 2">
    <name type="scientific">Rhodotorula paludigena</name>
    <dbReference type="NCBI Taxonomy" id="86838"/>
    <lineage>
        <taxon>Eukaryota</taxon>
        <taxon>Fungi</taxon>
        <taxon>Dikarya</taxon>
        <taxon>Basidiomycota</taxon>
        <taxon>Pucciniomycotina</taxon>
        <taxon>Microbotryomycetes</taxon>
        <taxon>Sporidiobolales</taxon>
        <taxon>Sporidiobolaceae</taxon>
        <taxon>Rhodotorula</taxon>
    </lineage>
</organism>
<gene>
    <name evidence="1" type="ORF">Rhopal_007612-T1</name>
</gene>